<keyword evidence="1" id="KW-0249">Electron transport</keyword>
<dbReference type="InterPro" id="IPR001457">
    <property type="entry name" value="NADH_UbQ/plastoQ_OxRdtase_su6"/>
</dbReference>
<dbReference type="AlphaFoldDB" id="A0A8A6W3X5"/>
<comment type="subcellular location">
    <subcellularLocation>
        <location evidence="1">Mitochondrion membrane</location>
        <topology evidence="1">Multi-pass membrane protein</topology>
    </subcellularLocation>
</comment>
<dbReference type="InterPro" id="IPR042106">
    <property type="entry name" value="Nuo/plastoQ_OxRdtase_6_NuoJ"/>
</dbReference>
<keyword evidence="1" id="KW-0812">Transmembrane</keyword>
<evidence type="ECO:0000313" key="2">
    <source>
        <dbReference type="EMBL" id="QTK22311.1"/>
    </source>
</evidence>
<dbReference type="Gene3D" id="1.20.120.1200">
    <property type="entry name" value="NADH-ubiquinone/plastoquinone oxidoreductase chain 6, subunit NuoJ"/>
    <property type="match status" value="1"/>
</dbReference>
<keyword evidence="1" id="KW-0679">Respiratory chain</keyword>
<keyword evidence="1" id="KW-0813">Transport</keyword>
<organism evidence="2">
    <name type="scientific">Pneumocystis oryctolagi</name>
    <dbReference type="NCBI Taxonomy" id="42067"/>
    <lineage>
        <taxon>Eukaryota</taxon>
        <taxon>Fungi</taxon>
        <taxon>Dikarya</taxon>
        <taxon>Ascomycota</taxon>
        <taxon>Taphrinomycotina</taxon>
        <taxon>Pneumocystomycetes</taxon>
        <taxon>Pneumocystaceae</taxon>
        <taxon>Pneumocystis</taxon>
    </lineage>
</organism>
<dbReference type="GeneID" id="70587603"/>
<dbReference type="PANTHER" id="PTHR33269">
    <property type="entry name" value="NADH-UBIQUINONE OXIDOREDUCTASE CHAIN 6"/>
    <property type="match status" value="1"/>
</dbReference>
<gene>
    <name evidence="2" type="primary">nad6</name>
</gene>
<keyword evidence="1" id="KW-0830">Ubiquinone</keyword>
<comment type="function">
    <text evidence="1">Core subunit of the mitochondrial membrane respiratory chain NADH dehydrogenase (Complex I) which catalyzes electron transfer from NADH through the respiratory chain, using ubiquinone as an electron acceptor. Essential for the catalytic activity and assembly of complex I.</text>
</comment>
<dbReference type="PANTHER" id="PTHR33269:SF17">
    <property type="entry name" value="NADH-UBIQUINONE OXIDOREDUCTASE CHAIN 6"/>
    <property type="match status" value="1"/>
</dbReference>
<proteinExistence type="inferred from homology"/>
<dbReference type="EMBL" id="MT726213">
    <property type="protein sequence ID" value="QTK22311.1"/>
    <property type="molecule type" value="Genomic_DNA"/>
</dbReference>
<protein>
    <recommendedName>
        <fullName evidence="1">NADH-ubiquinone oxidoreductase chain 6</fullName>
        <ecNumber evidence="1">7.1.1.2</ecNumber>
    </recommendedName>
</protein>
<feature type="transmembrane region" description="Helical" evidence="1">
    <location>
        <begin position="96"/>
        <end position="114"/>
    </location>
</feature>
<geneLocation type="mitochondrion" evidence="2"/>
<sequence>MMDIHSGSTSPTFLLLLSLLGIVLGMGVITSSNPVISLLYLIGLFVDIAIYLMTLHLTYLGLSYITVYVGAIAMLFIFVIMMLNIQVLEKSSRFSFSNFFLGLILGLLFISLIFERIPSELQSLYNYFNFFPIVNRIYKVSWDSWEENLGSPTVLESLGKILYTHYSLFLIIISLVFLLTLVGALCIARSSSTPSYPSSEEELNK</sequence>
<evidence type="ECO:0000256" key="1">
    <source>
        <dbReference type="RuleBase" id="RU004430"/>
    </source>
</evidence>
<comment type="similarity">
    <text evidence="1">Belongs to the complex I subunit 6 family.</text>
</comment>
<feature type="transmembrane region" description="Helical" evidence="1">
    <location>
        <begin position="65"/>
        <end position="84"/>
    </location>
</feature>
<accession>A0A8A6W3X5</accession>
<feature type="transmembrane region" description="Helical" evidence="1">
    <location>
        <begin position="12"/>
        <end position="31"/>
    </location>
</feature>
<keyword evidence="1" id="KW-1133">Transmembrane helix</keyword>
<keyword evidence="1 2" id="KW-0496">Mitochondrion</keyword>
<keyword evidence="1" id="KW-1278">Translocase</keyword>
<dbReference type="GO" id="GO:0008137">
    <property type="term" value="F:NADH dehydrogenase (ubiquinone) activity"/>
    <property type="evidence" value="ECO:0007669"/>
    <property type="project" value="UniProtKB-UniRule"/>
</dbReference>
<feature type="transmembrane region" description="Helical" evidence="1">
    <location>
        <begin position="166"/>
        <end position="188"/>
    </location>
</feature>
<dbReference type="RefSeq" id="YP_010248547.1">
    <property type="nucleotide sequence ID" value="NC_060319.1"/>
</dbReference>
<comment type="catalytic activity">
    <reaction evidence="1">
        <text>a ubiquinone + NADH + 5 H(+)(in) = a ubiquinol + NAD(+) + 4 H(+)(out)</text>
        <dbReference type="Rhea" id="RHEA:29091"/>
        <dbReference type="Rhea" id="RHEA-COMP:9565"/>
        <dbReference type="Rhea" id="RHEA-COMP:9566"/>
        <dbReference type="ChEBI" id="CHEBI:15378"/>
        <dbReference type="ChEBI" id="CHEBI:16389"/>
        <dbReference type="ChEBI" id="CHEBI:17976"/>
        <dbReference type="ChEBI" id="CHEBI:57540"/>
        <dbReference type="ChEBI" id="CHEBI:57945"/>
        <dbReference type="EC" id="7.1.1.2"/>
    </reaction>
</comment>
<name>A0A8A6W3X5_9ASCO</name>
<dbReference type="GO" id="GO:0031966">
    <property type="term" value="C:mitochondrial membrane"/>
    <property type="evidence" value="ECO:0007669"/>
    <property type="project" value="UniProtKB-SubCell"/>
</dbReference>
<feature type="transmembrane region" description="Helical" evidence="1">
    <location>
        <begin position="38"/>
        <end position="59"/>
    </location>
</feature>
<dbReference type="Pfam" id="PF00499">
    <property type="entry name" value="Oxidored_q3"/>
    <property type="match status" value="1"/>
</dbReference>
<dbReference type="EC" id="7.1.1.2" evidence="1"/>
<keyword evidence="1" id="KW-0520">NAD</keyword>
<keyword evidence="1" id="KW-0472">Membrane</keyword>
<reference evidence="2" key="1">
    <citation type="journal article" date="2021" name="Commun. Biol.">
        <title>Genomic insights into the host specific adaptation of the Pneumocystis genus.</title>
        <authorList>
            <person name="Cisse O.H."/>
            <person name="Ma L."/>
            <person name="Dekker J.P."/>
            <person name="Khil P.P."/>
            <person name="Youn J.-H."/>
            <person name="Brenchley J.M."/>
            <person name="Blair R."/>
            <person name="Pahar B."/>
            <person name="Chabe M."/>
            <person name="Van Rompay K.K.A."/>
            <person name="Keesler R."/>
            <person name="Sukura A."/>
            <person name="Hirsch V."/>
            <person name="Kutty G."/>
            <person name="Liu Y."/>
            <person name="Peng L."/>
            <person name="Chen J."/>
            <person name="Song J."/>
            <person name="Weissenbacher-Lang C."/>
            <person name="Xu J."/>
            <person name="Upham N.S."/>
            <person name="Stajich J.E."/>
            <person name="Cuomo C.A."/>
            <person name="Cushion M.T."/>
            <person name="Kovacs J.A."/>
        </authorList>
    </citation>
    <scope>NUCLEOTIDE SEQUENCE</scope>
    <source>
        <strain evidence="2">RAB_MI</strain>
    </source>
</reference>